<dbReference type="Proteomes" id="UP000588098">
    <property type="component" value="Unassembled WGS sequence"/>
</dbReference>
<organism evidence="4 5">
    <name type="scientific">Streptomyces zagrosensis</name>
    <dbReference type="NCBI Taxonomy" id="1042984"/>
    <lineage>
        <taxon>Bacteria</taxon>
        <taxon>Bacillati</taxon>
        <taxon>Actinomycetota</taxon>
        <taxon>Actinomycetes</taxon>
        <taxon>Kitasatosporales</taxon>
        <taxon>Streptomycetaceae</taxon>
        <taxon>Streptomyces</taxon>
    </lineage>
</organism>
<proteinExistence type="predicted"/>
<dbReference type="GO" id="GO:0004527">
    <property type="term" value="F:exonuclease activity"/>
    <property type="evidence" value="ECO:0007669"/>
    <property type="project" value="UniProtKB-KW"/>
</dbReference>
<feature type="region of interest" description="Disordered" evidence="1">
    <location>
        <begin position="1"/>
        <end position="59"/>
    </location>
</feature>
<dbReference type="AlphaFoldDB" id="A0A7W9UWW1"/>
<keyword evidence="2" id="KW-0812">Transmembrane</keyword>
<keyword evidence="2" id="KW-0472">Membrane</keyword>
<dbReference type="InterPro" id="IPR036691">
    <property type="entry name" value="Endo/exonu/phosph_ase_sf"/>
</dbReference>
<sequence length="423" mass="45323">MDSRDAVAEPQPIDQGDTAADPVPPKGPTSPADPAETPAGRPGARLPPTGLPATGRPEPQQLATDQLATDQLASNQLATDQLASERPRSRWQRCARGARAVVRAPRGRARRVLACCAVLPLALVSLVAGHRAADADGFTPVPQLLAFLPWLLVPAALGLLLAVLARWTLGCAWALAVLATTGWYLQPYEGPGAGGEPSGPVLARPRMLTANLEYGQATEGLLATLRRERPDLVAVQECDRRCAAALSTPALRAAYPYRNIVTGQPAEGSALLSVYPLRNEKGVPAALAMPTSRAKIADRWVRVQVAHPMPPLPGELDVWRTELGRLRTYAERRGDAPTLIAGDFNASQDHAAFRRLLDTGMRDSTRLAGVSRTPSWPSLTTPLFGTQIDHVLVSDAWTAHDARFIDLADTDHRALLVDLELHG</sequence>
<evidence type="ECO:0000256" key="2">
    <source>
        <dbReference type="SAM" id="Phobius"/>
    </source>
</evidence>
<feature type="domain" description="Endonuclease/exonuclease/phosphatase" evidence="3">
    <location>
        <begin position="208"/>
        <end position="412"/>
    </location>
</feature>
<comment type="caution">
    <text evidence="4">The sequence shown here is derived from an EMBL/GenBank/DDBJ whole genome shotgun (WGS) entry which is preliminary data.</text>
</comment>
<feature type="transmembrane region" description="Helical" evidence="2">
    <location>
        <begin position="112"/>
        <end position="132"/>
    </location>
</feature>
<keyword evidence="2" id="KW-1133">Transmembrane helix</keyword>
<keyword evidence="4" id="KW-0255">Endonuclease</keyword>
<dbReference type="SUPFAM" id="SSF56219">
    <property type="entry name" value="DNase I-like"/>
    <property type="match status" value="1"/>
</dbReference>
<name>A0A7W9UWW1_9ACTN</name>
<evidence type="ECO:0000256" key="1">
    <source>
        <dbReference type="SAM" id="MobiDB-lite"/>
    </source>
</evidence>
<keyword evidence="4" id="KW-0540">Nuclease</keyword>
<evidence type="ECO:0000259" key="3">
    <source>
        <dbReference type="Pfam" id="PF03372"/>
    </source>
</evidence>
<gene>
    <name evidence="4" type="ORF">FHS42_001003</name>
</gene>
<accession>A0A7W9UWW1</accession>
<evidence type="ECO:0000313" key="4">
    <source>
        <dbReference type="EMBL" id="MBB5933977.1"/>
    </source>
</evidence>
<dbReference type="Pfam" id="PF03372">
    <property type="entry name" value="Exo_endo_phos"/>
    <property type="match status" value="1"/>
</dbReference>
<dbReference type="Gene3D" id="3.60.10.10">
    <property type="entry name" value="Endonuclease/exonuclease/phosphatase"/>
    <property type="match status" value="1"/>
</dbReference>
<feature type="transmembrane region" description="Helical" evidence="2">
    <location>
        <begin position="144"/>
        <end position="165"/>
    </location>
</feature>
<dbReference type="EMBL" id="JACHJL010000002">
    <property type="protein sequence ID" value="MBB5933977.1"/>
    <property type="molecule type" value="Genomic_DNA"/>
</dbReference>
<dbReference type="InterPro" id="IPR005135">
    <property type="entry name" value="Endo/exonuclease/phosphatase"/>
</dbReference>
<protein>
    <submittedName>
        <fullName evidence="4">Endonuclease/exonuclease/phosphatase (EEP) superfamily protein YafD</fullName>
    </submittedName>
</protein>
<keyword evidence="4" id="KW-0269">Exonuclease</keyword>
<keyword evidence="4" id="KW-0378">Hydrolase</keyword>
<reference evidence="4 5" key="1">
    <citation type="submission" date="2020-08" db="EMBL/GenBank/DDBJ databases">
        <title>Genomic Encyclopedia of Type Strains, Phase III (KMG-III): the genomes of soil and plant-associated and newly described type strains.</title>
        <authorList>
            <person name="Whitman W."/>
        </authorList>
    </citation>
    <scope>NUCLEOTIDE SEQUENCE [LARGE SCALE GENOMIC DNA]</scope>
    <source>
        <strain evidence="4 5">CECT 8305</strain>
    </source>
</reference>
<dbReference type="RefSeq" id="WP_312866725.1">
    <property type="nucleotide sequence ID" value="NZ_JACHJL010000002.1"/>
</dbReference>
<dbReference type="GO" id="GO:0004519">
    <property type="term" value="F:endonuclease activity"/>
    <property type="evidence" value="ECO:0007669"/>
    <property type="project" value="UniProtKB-KW"/>
</dbReference>
<keyword evidence="5" id="KW-1185">Reference proteome</keyword>
<evidence type="ECO:0000313" key="5">
    <source>
        <dbReference type="Proteomes" id="UP000588098"/>
    </source>
</evidence>